<feature type="region of interest" description="Disordered" evidence="2">
    <location>
        <begin position="251"/>
        <end position="323"/>
    </location>
</feature>
<dbReference type="InterPro" id="IPR036875">
    <property type="entry name" value="Znf_CCHC_sf"/>
</dbReference>
<organism evidence="4 5">
    <name type="scientific">Lichtheimia corymbifera JMRC:FSU:9682</name>
    <dbReference type="NCBI Taxonomy" id="1263082"/>
    <lineage>
        <taxon>Eukaryota</taxon>
        <taxon>Fungi</taxon>
        <taxon>Fungi incertae sedis</taxon>
        <taxon>Mucoromycota</taxon>
        <taxon>Mucoromycotina</taxon>
        <taxon>Mucoromycetes</taxon>
        <taxon>Mucorales</taxon>
        <taxon>Lichtheimiaceae</taxon>
        <taxon>Lichtheimia</taxon>
    </lineage>
</organism>
<accession>A0A068SIH5</accession>
<feature type="domain" description="CCHC-type" evidence="3">
    <location>
        <begin position="215"/>
        <end position="230"/>
    </location>
</feature>
<feature type="domain" description="CCHC-type" evidence="3">
    <location>
        <begin position="194"/>
        <end position="209"/>
    </location>
</feature>
<feature type="region of interest" description="Disordered" evidence="2">
    <location>
        <begin position="349"/>
        <end position="399"/>
    </location>
</feature>
<dbReference type="Gene3D" id="4.10.60.10">
    <property type="entry name" value="Zinc finger, CCHC-type"/>
    <property type="match status" value="1"/>
</dbReference>
<keyword evidence="1" id="KW-0863">Zinc-finger</keyword>
<evidence type="ECO:0000259" key="3">
    <source>
        <dbReference type="PROSITE" id="PS50158"/>
    </source>
</evidence>
<dbReference type="Pfam" id="PF00098">
    <property type="entry name" value="zf-CCHC"/>
    <property type="match status" value="1"/>
</dbReference>
<dbReference type="OrthoDB" id="2280262at2759"/>
<keyword evidence="5" id="KW-1185">Reference proteome</keyword>
<evidence type="ECO:0000256" key="1">
    <source>
        <dbReference type="PROSITE-ProRule" id="PRU00047"/>
    </source>
</evidence>
<protein>
    <recommendedName>
        <fullName evidence="3">CCHC-type domain-containing protein</fullName>
    </recommendedName>
</protein>
<name>A0A068SIH5_9FUNG</name>
<comment type="caution">
    <text evidence="4">The sequence shown here is derived from an EMBL/GenBank/DDBJ whole genome shotgun (WGS) entry which is preliminary data.</text>
</comment>
<dbReference type="EMBL" id="CBTN010000147">
    <property type="protein sequence ID" value="CDH61166.1"/>
    <property type="molecule type" value="Genomic_DNA"/>
</dbReference>
<feature type="compositionally biased region" description="Polar residues" evidence="2">
    <location>
        <begin position="365"/>
        <end position="377"/>
    </location>
</feature>
<dbReference type="SUPFAM" id="SSF57756">
    <property type="entry name" value="Retrovirus zinc finger-like domains"/>
    <property type="match status" value="1"/>
</dbReference>
<dbReference type="PROSITE" id="PS50158">
    <property type="entry name" value="ZF_CCHC"/>
    <property type="match status" value="2"/>
</dbReference>
<evidence type="ECO:0000313" key="5">
    <source>
        <dbReference type="Proteomes" id="UP000027586"/>
    </source>
</evidence>
<feature type="compositionally biased region" description="Polar residues" evidence="2">
    <location>
        <begin position="266"/>
        <end position="281"/>
    </location>
</feature>
<dbReference type="GO" id="GO:0008270">
    <property type="term" value="F:zinc ion binding"/>
    <property type="evidence" value="ECO:0007669"/>
    <property type="project" value="UniProtKB-KW"/>
</dbReference>
<sequence>MACKAATIIRQALAPDAVLFSFPLVAFTHRAEAYKTITDQIGPLASIRPLSNYDQRARKDLLISVTFTSPEHTKKAIDSGITVDDVVYKATPNAPGAENPLMRVQLNLLHNADDRNLKEDLLSSLRYYGKVYQIRRILCNGYFEGQLTVTLDPSAGYKDDKGVYHEAQPLQRMLYLEAWDVYAPASFKGAAPICYYCRQSGHIRNACPELMKRVCFGCGNKGHTIRFCKNKEPEENTDTDLLQEYEDAQQQHTLEKTTSGEEDQASESPALQETVNEQIENTAEDMPDNISTKKDDAMDVDVSDERAAQKSKECSVDPSEGINASKHAPITVATHMRIDSQAEMLEITSVKQNTKAKNEKVKRSLLTNSTSSSQRPKASSLDLNLVIPKHKPKDSARRA</sequence>
<dbReference type="GO" id="GO:0003676">
    <property type="term" value="F:nucleic acid binding"/>
    <property type="evidence" value="ECO:0007669"/>
    <property type="project" value="InterPro"/>
</dbReference>
<feature type="compositionally biased region" description="Basic and acidic residues" evidence="2">
    <location>
        <begin position="291"/>
        <end position="315"/>
    </location>
</feature>
<dbReference type="Proteomes" id="UP000027586">
    <property type="component" value="Unassembled WGS sequence"/>
</dbReference>
<dbReference type="InterPro" id="IPR001878">
    <property type="entry name" value="Znf_CCHC"/>
</dbReference>
<reference evidence="4" key="1">
    <citation type="submission" date="2013-08" db="EMBL/GenBank/DDBJ databases">
        <title>Gene expansion shapes genome architecture in the human pathogen Lichtheimia corymbifera: an evolutionary genomics analysis in the ancient terrestrial Mucorales (Mucoromycotina).</title>
        <authorList>
            <person name="Schwartze V.U."/>
            <person name="Winter S."/>
            <person name="Shelest E."/>
            <person name="Marcet-Houben M."/>
            <person name="Horn F."/>
            <person name="Wehner S."/>
            <person name="Hoffmann K."/>
            <person name="Riege K."/>
            <person name="Sammeth M."/>
            <person name="Nowrousian M."/>
            <person name="Valiante V."/>
            <person name="Linde J."/>
            <person name="Jacobsen I.D."/>
            <person name="Marz M."/>
            <person name="Brakhage A.A."/>
            <person name="Gabaldon T."/>
            <person name="Bocker S."/>
            <person name="Voigt K."/>
        </authorList>
    </citation>
    <scope>NUCLEOTIDE SEQUENCE [LARGE SCALE GENOMIC DNA]</scope>
    <source>
        <strain evidence="4">FSU 9682</strain>
    </source>
</reference>
<gene>
    <name evidence="4" type="ORF">LCOR_11945.1</name>
</gene>
<dbReference type="VEuPathDB" id="FungiDB:LCOR_11945.1"/>
<keyword evidence="1" id="KW-0479">Metal-binding</keyword>
<keyword evidence="1" id="KW-0862">Zinc</keyword>
<dbReference type="SMART" id="SM00343">
    <property type="entry name" value="ZnF_C2HC"/>
    <property type="match status" value="2"/>
</dbReference>
<proteinExistence type="predicted"/>
<evidence type="ECO:0000313" key="4">
    <source>
        <dbReference type="EMBL" id="CDH61166.1"/>
    </source>
</evidence>
<dbReference type="AlphaFoldDB" id="A0A068SIH5"/>
<evidence type="ECO:0000256" key="2">
    <source>
        <dbReference type="SAM" id="MobiDB-lite"/>
    </source>
</evidence>